<gene>
    <name evidence="1" type="ORF">S06H3_34847</name>
</gene>
<sequence length="169" mass="19313">PYYRITPKELENALNIGFKELNYNIIYLEEKGLIELQKPLEGSIFVGVRISSKGIDLVEDECRFDIMFPADKGEKLAPTHIFAKFNLLIDSIESINNIDNGLKKLITAEIREIQNELKKIEPSYTKIKKFLGKIKQKDDNIYEKVMAIIKNPNISSILAESAKRELGNV</sequence>
<organism evidence="1">
    <name type="scientific">marine sediment metagenome</name>
    <dbReference type="NCBI Taxonomy" id="412755"/>
    <lineage>
        <taxon>unclassified sequences</taxon>
        <taxon>metagenomes</taxon>
        <taxon>ecological metagenomes</taxon>
    </lineage>
</organism>
<evidence type="ECO:0000313" key="1">
    <source>
        <dbReference type="EMBL" id="GAI19059.1"/>
    </source>
</evidence>
<name>X1NK51_9ZZZZ</name>
<accession>X1NK51</accession>
<dbReference type="AlphaFoldDB" id="X1NK51"/>
<dbReference type="EMBL" id="BARV01020963">
    <property type="protein sequence ID" value="GAI19059.1"/>
    <property type="molecule type" value="Genomic_DNA"/>
</dbReference>
<reference evidence="1" key="1">
    <citation type="journal article" date="2014" name="Front. Microbiol.">
        <title>High frequency of phylogenetically diverse reductive dehalogenase-homologous genes in deep subseafloor sedimentary metagenomes.</title>
        <authorList>
            <person name="Kawai M."/>
            <person name="Futagami T."/>
            <person name="Toyoda A."/>
            <person name="Takaki Y."/>
            <person name="Nishi S."/>
            <person name="Hori S."/>
            <person name="Arai W."/>
            <person name="Tsubouchi T."/>
            <person name="Morono Y."/>
            <person name="Uchiyama I."/>
            <person name="Ito T."/>
            <person name="Fujiyama A."/>
            <person name="Inagaki F."/>
            <person name="Takami H."/>
        </authorList>
    </citation>
    <scope>NUCLEOTIDE SEQUENCE</scope>
    <source>
        <strain evidence="1">Expedition CK06-06</strain>
    </source>
</reference>
<protein>
    <submittedName>
        <fullName evidence="1">Uncharacterized protein</fullName>
    </submittedName>
</protein>
<feature type="non-terminal residue" evidence="1">
    <location>
        <position position="1"/>
    </location>
</feature>
<comment type="caution">
    <text evidence="1">The sequence shown here is derived from an EMBL/GenBank/DDBJ whole genome shotgun (WGS) entry which is preliminary data.</text>
</comment>
<proteinExistence type="predicted"/>